<dbReference type="InterPro" id="IPR001128">
    <property type="entry name" value="Cyt_P450"/>
</dbReference>
<dbReference type="KEGG" id="cqn:G7Y29_03600"/>
<dbReference type="EMBL" id="CP064955">
    <property type="protein sequence ID" value="QPK83889.1"/>
    <property type="molecule type" value="Genomic_DNA"/>
</dbReference>
<accession>A0A7T0KP52</accession>
<sequence length="425" mass="46678">MTSHENNNVSGEHSHKLLTDGYLLPSNLRKKAGLPPESMCPVTTKFLGEDATIVRGSEAVDFFYNEELMKRDGAMPQVIGDALVGKGAVHTLDGEAHKTRKAQMVAMAYEDERVAEFAPLVAEEVDRMVRSWKGEEGNVFQDMSLAFGRAAFRWAGIELSPEDTDEKVGRMITLLDNFGKVAGTPKAFWQRRQLDNWAGELITDVREGRVSARPDSVLAHMANLTDESGELVDATTAGIELQNLTRPTIAVGIFASFAAVALAENPQWRERINSAETDRESVAFAQEVRRFYPFVPMFPAKAIKDTEFKGCPVHEGQRVVLDFTGTLGSDEEWENPASFDPERFMPYANQSEAESIKAFIPQGGADVRTGHRCPGEKIAVTALSTAVSAMARPEVKISTEAIDTTYSMTQILTRPESGVRVSVSG</sequence>
<dbReference type="Pfam" id="PF00067">
    <property type="entry name" value="p450"/>
    <property type="match status" value="1"/>
</dbReference>
<comment type="cofactor">
    <cofactor evidence="1">
        <name>heme</name>
        <dbReference type="ChEBI" id="CHEBI:30413"/>
    </cofactor>
</comment>
<dbReference type="PANTHER" id="PTHR24286">
    <property type="entry name" value="CYTOCHROME P450 26"/>
    <property type="match status" value="1"/>
</dbReference>
<evidence type="ECO:0000256" key="5">
    <source>
        <dbReference type="ARBA" id="ARBA00023002"/>
    </source>
</evidence>
<comment type="similarity">
    <text evidence="2">Belongs to the cytochrome P450 family.</text>
</comment>
<evidence type="ECO:0000256" key="1">
    <source>
        <dbReference type="ARBA" id="ARBA00001971"/>
    </source>
</evidence>
<protein>
    <submittedName>
        <fullName evidence="8">Cytochrome P450</fullName>
    </submittedName>
</protein>
<reference evidence="8 9" key="1">
    <citation type="submission" date="2020-11" db="EMBL/GenBank/DDBJ databases">
        <title>Corynebacterium sp. MC1420.</title>
        <authorList>
            <person name="Zhou J."/>
        </authorList>
    </citation>
    <scope>NUCLEOTIDE SEQUENCE [LARGE SCALE GENOMIC DNA]</scope>
    <source>
        <strain evidence="8 9">MC1420</strain>
    </source>
</reference>
<gene>
    <name evidence="8" type="ORF">G7Y29_03600</name>
</gene>
<dbReference type="PANTHER" id="PTHR24286:SF24">
    <property type="entry name" value="LANOSTEROL 14-ALPHA DEMETHYLASE"/>
    <property type="match status" value="1"/>
</dbReference>
<evidence type="ECO:0000256" key="6">
    <source>
        <dbReference type="ARBA" id="ARBA00023004"/>
    </source>
</evidence>
<proteinExistence type="inferred from homology"/>
<evidence type="ECO:0000256" key="4">
    <source>
        <dbReference type="ARBA" id="ARBA00022723"/>
    </source>
</evidence>
<dbReference type="InterPro" id="IPR036396">
    <property type="entry name" value="Cyt_P450_sf"/>
</dbReference>
<dbReference type="Gene3D" id="1.10.630.10">
    <property type="entry name" value="Cytochrome P450"/>
    <property type="match status" value="1"/>
</dbReference>
<dbReference type="AlphaFoldDB" id="A0A7T0KP52"/>
<name>A0A7T0KP52_9CORY</name>
<dbReference type="GO" id="GO:0020037">
    <property type="term" value="F:heme binding"/>
    <property type="evidence" value="ECO:0007669"/>
    <property type="project" value="InterPro"/>
</dbReference>
<dbReference type="SUPFAM" id="SSF48264">
    <property type="entry name" value="Cytochrome P450"/>
    <property type="match status" value="1"/>
</dbReference>
<dbReference type="RefSeq" id="WP_165002026.1">
    <property type="nucleotide sequence ID" value="NZ_CP064955.1"/>
</dbReference>
<dbReference type="Proteomes" id="UP000594586">
    <property type="component" value="Chromosome"/>
</dbReference>
<keyword evidence="4" id="KW-0479">Metal-binding</keyword>
<keyword evidence="5" id="KW-0560">Oxidoreductase</keyword>
<dbReference type="GO" id="GO:0004497">
    <property type="term" value="F:monooxygenase activity"/>
    <property type="evidence" value="ECO:0007669"/>
    <property type="project" value="UniProtKB-KW"/>
</dbReference>
<dbReference type="GO" id="GO:0005506">
    <property type="term" value="F:iron ion binding"/>
    <property type="evidence" value="ECO:0007669"/>
    <property type="project" value="InterPro"/>
</dbReference>
<keyword evidence="3" id="KW-0349">Heme</keyword>
<evidence type="ECO:0000313" key="8">
    <source>
        <dbReference type="EMBL" id="QPK83889.1"/>
    </source>
</evidence>
<evidence type="ECO:0000256" key="3">
    <source>
        <dbReference type="ARBA" id="ARBA00022617"/>
    </source>
</evidence>
<organism evidence="8 9">
    <name type="scientific">Corynebacterium qintianiae</name>
    <dbReference type="NCBI Taxonomy" id="2709392"/>
    <lineage>
        <taxon>Bacteria</taxon>
        <taxon>Bacillati</taxon>
        <taxon>Actinomycetota</taxon>
        <taxon>Actinomycetes</taxon>
        <taxon>Mycobacteriales</taxon>
        <taxon>Corynebacteriaceae</taxon>
        <taxon>Corynebacterium</taxon>
    </lineage>
</organism>
<keyword evidence="7" id="KW-0503">Monooxygenase</keyword>
<keyword evidence="6" id="KW-0408">Iron</keyword>
<evidence type="ECO:0000256" key="7">
    <source>
        <dbReference type="ARBA" id="ARBA00023033"/>
    </source>
</evidence>
<evidence type="ECO:0000256" key="2">
    <source>
        <dbReference type="ARBA" id="ARBA00010617"/>
    </source>
</evidence>
<dbReference type="GO" id="GO:0016125">
    <property type="term" value="P:sterol metabolic process"/>
    <property type="evidence" value="ECO:0007669"/>
    <property type="project" value="TreeGrafter"/>
</dbReference>
<dbReference type="CDD" id="cd11067">
    <property type="entry name" value="CYP152"/>
    <property type="match status" value="1"/>
</dbReference>
<evidence type="ECO:0000313" key="9">
    <source>
        <dbReference type="Proteomes" id="UP000594586"/>
    </source>
</evidence>
<keyword evidence="9" id="KW-1185">Reference proteome</keyword>
<dbReference type="GO" id="GO:0016705">
    <property type="term" value="F:oxidoreductase activity, acting on paired donors, with incorporation or reduction of molecular oxygen"/>
    <property type="evidence" value="ECO:0007669"/>
    <property type="project" value="InterPro"/>
</dbReference>